<evidence type="ECO:0000313" key="1">
    <source>
        <dbReference type="EMBL" id="KAF2623477.1"/>
    </source>
</evidence>
<organism evidence="1 2">
    <name type="scientific">Macroventuria anomochaeta</name>
    <dbReference type="NCBI Taxonomy" id="301207"/>
    <lineage>
        <taxon>Eukaryota</taxon>
        <taxon>Fungi</taxon>
        <taxon>Dikarya</taxon>
        <taxon>Ascomycota</taxon>
        <taxon>Pezizomycotina</taxon>
        <taxon>Dothideomycetes</taxon>
        <taxon>Pleosporomycetidae</taxon>
        <taxon>Pleosporales</taxon>
        <taxon>Pleosporineae</taxon>
        <taxon>Didymellaceae</taxon>
        <taxon>Macroventuria</taxon>
    </lineage>
</organism>
<evidence type="ECO:0000313" key="2">
    <source>
        <dbReference type="Proteomes" id="UP000799754"/>
    </source>
</evidence>
<name>A0ACB6RP31_9PLEO</name>
<proteinExistence type="predicted"/>
<dbReference type="EMBL" id="MU006736">
    <property type="protein sequence ID" value="KAF2623477.1"/>
    <property type="molecule type" value="Genomic_DNA"/>
</dbReference>
<keyword evidence="2" id="KW-1185">Reference proteome</keyword>
<sequence length="300" mass="32539">MIWHARDSIALVELIFYIPFALVSAFVCYHHGFSRSSGWIYTLILCIVRIIGGICQFVSHSSQSAGLLQTILLLDSVGLSPLLLATLGLISRFVDFINAALTPKFTVRHFRILQLVLLVGMILAIVGGSNVSVDANGTYQIPSASKIGVILYTVGFVGITLVFVLSVPQTSAVPSKERRVPIAITLALPFILVRLTYSMLSVFVHDHLFSVATGSVPVRTGMAVIEEFIVVAVYVILGLLVDKLDASTRGPIASRPWNARKRKMSQQATTNTVVDLEAQHLNSYPTAVSSPHPQSNGVAR</sequence>
<comment type="caution">
    <text evidence="1">The sequence shown here is derived from an EMBL/GenBank/DDBJ whole genome shotgun (WGS) entry which is preliminary data.</text>
</comment>
<accession>A0ACB6RP31</accession>
<dbReference type="Proteomes" id="UP000799754">
    <property type="component" value="Unassembled WGS sequence"/>
</dbReference>
<reference evidence="1" key="1">
    <citation type="journal article" date="2020" name="Stud. Mycol.">
        <title>101 Dothideomycetes genomes: a test case for predicting lifestyles and emergence of pathogens.</title>
        <authorList>
            <person name="Haridas S."/>
            <person name="Albert R."/>
            <person name="Binder M."/>
            <person name="Bloem J."/>
            <person name="Labutti K."/>
            <person name="Salamov A."/>
            <person name="Andreopoulos B."/>
            <person name="Baker S."/>
            <person name="Barry K."/>
            <person name="Bills G."/>
            <person name="Bluhm B."/>
            <person name="Cannon C."/>
            <person name="Castanera R."/>
            <person name="Culley D."/>
            <person name="Daum C."/>
            <person name="Ezra D."/>
            <person name="Gonzalez J."/>
            <person name="Henrissat B."/>
            <person name="Kuo A."/>
            <person name="Liang C."/>
            <person name="Lipzen A."/>
            <person name="Lutzoni F."/>
            <person name="Magnuson J."/>
            <person name="Mondo S."/>
            <person name="Nolan M."/>
            <person name="Ohm R."/>
            <person name="Pangilinan J."/>
            <person name="Park H.-J."/>
            <person name="Ramirez L."/>
            <person name="Alfaro M."/>
            <person name="Sun H."/>
            <person name="Tritt A."/>
            <person name="Yoshinaga Y."/>
            <person name="Zwiers L.-H."/>
            <person name="Turgeon B."/>
            <person name="Goodwin S."/>
            <person name="Spatafora J."/>
            <person name="Crous P."/>
            <person name="Grigoriev I."/>
        </authorList>
    </citation>
    <scope>NUCLEOTIDE SEQUENCE</scope>
    <source>
        <strain evidence="1">CBS 525.71</strain>
    </source>
</reference>
<protein>
    <submittedName>
        <fullName evidence="1">Uncharacterized protein</fullName>
    </submittedName>
</protein>
<gene>
    <name evidence="1" type="ORF">BU25DRAFT_349861</name>
</gene>